<name>A0ACC3BLH2_PYRYE</name>
<dbReference type="EMBL" id="CM020618">
    <property type="protein sequence ID" value="KAK1858795.1"/>
    <property type="molecule type" value="Genomic_DNA"/>
</dbReference>
<gene>
    <name evidence="1" type="ORF">I4F81_001395</name>
</gene>
<proteinExistence type="predicted"/>
<keyword evidence="2" id="KW-1185">Reference proteome</keyword>
<evidence type="ECO:0000313" key="2">
    <source>
        <dbReference type="Proteomes" id="UP000798662"/>
    </source>
</evidence>
<protein>
    <submittedName>
        <fullName evidence="1">Uncharacterized protein</fullName>
    </submittedName>
</protein>
<accession>A0ACC3BLH2</accession>
<evidence type="ECO:0000313" key="1">
    <source>
        <dbReference type="EMBL" id="KAK1858795.1"/>
    </source>
</evidence>
<comment type="caution">
    <text evidence="1">The sequence shown here is derived from an EMBL/GenBank/DDBJ whole genome shotgun (WGS) entry which is preliminary data.</text>
</comment>
<organism evidence="1 2">
    <name type="scientific">Pyropia yezoensis</name>
    <name type="common">Susabi-nori</name>
    <name type="synonym">Porphyra yezoensis</name>
    <dbReference type="NCBI Taxonomy" id="2788"/>
    <lineage>
        <taxon>Eukaryota</taxon>
        <taxon>Rhodophyta</taxon>
        <taxon>Bangiophyceae</taxon>
        <taxon>Bangiales</taxon>
        <taxon>Bangiaceae</taxon>
        <taxon>Pyropia</taxon>
    </lineage>
</organism>
<sequence length="300" mass="30547">MVAAARSAAPASATLVAMDLVPRALLADVEGGVPGAGASGTTTTPSSPASSSPSSLRDAAPALALAAAAATRAPGKTAGSPPKVAIVASIRAWNATPSGVCLFSGLLKKSMAIRCFSSFCASSPRTLRRESDSATTRIDLSQAVSDAASALSSARRRFRALRPIAGRSIRAGPRTGRARGSSAPAAAAPSIASPSSSSSVSSESSSLRRPSRNERSMSGLAAAPLYLSSVRSSCQHGSQFWGTKRDRRTGTALPLFLRLASFTASACSAAYIAAAEYSDRAELRIPSSFIFPVAVVDATW</sequence>
<dbReference type="Proteomes" id="UP000798662">
    <property type="component" value="Chromosome 1"/>
</dbReference>
<reference evidence="1" key="1">
    <citation type="submission" date="2019-11" db="EMBL/GenBank/DDBJ databases">
        <title>Nori genome reveals adaptations in red seaweeds to the harsh intertidal environment.</title>
        <authorList>
            <person name="Wang D."/>
            <person name="Mao Y."/>
        </authorList>
    </citation>
    <scope>NUCLEOTIDE SEQUENCE</scope>
    <source>
        <tissue evidence="1">Gametophyte</tissue>
    </source>
</reference>